<evidence type="ECO:0000313" key="3">
    <source>
        <dbReference type="Proteomes" id="UP000294887"/>
    </source>
</evidence>
<gene>
    <name evidence="2" type="ORF">EV695_0790</name>
</gene>
<dbReference type="RefSeq" id="WP_131904599.1">
    <property type="nucleotide sequence ID" value="NZ_BAAAFU010000008.1"/>
</dbReference>
<feature type="transmembrane region" description="Helical" evidence="1">
    <location>
        <begin position="7"/>
        <end position="27"/>
    </location>
</feature>
<reference evidence="2 3" key="1">
    <citation type="submission" date="2019-03" db="EMBL/GenBank/DDBJ databases">
        <title>Genomic Encyclopedia of Type Strains, Phase IV (KMG-IV): sequencing the most valuable type-strain genomes for metagenomic binning, comparative biology and taxonomic classification.</title>
        <authorList>
            <person name="Goeker M."/>
        </authorList>
    </citation>
    <scope>NUCLEOTIDE SEQUENCE [LARGE SCALE GENOMIC DNA]</scope>
    <source>
        <strain evidence="2 3">DSM 24830</strain>
    </source>
</reference>
<keyword evidence="1" id="KW-0472">Membrane</keyword>
<name>A0A4R1F607_9GAMM</name>
<feature type="transmembrane region" description="Helical" evidence="1">
    <location>
        <begin position="58"/>
        <end position="76"/>
    </location>
</feature>
<dbReference type="Proteomes" id="UP000294887">
    <property type="component" value="Unassembled WGS sequence"/>
</dbReference>
<protein>
    <submittedName>
        <fullName evidence="2">LexA-binding, inner membrane-associated putative hydrolase</fullName>
    </submittedName>
</protein>
<feature type="transmembrane region" description="Helical" evidence="1">
    <location>
        <begin position="82"/>
        <end position="100"/>
    </location>
</feature>
<evidence type="ECO:0000313" key="2">
    <source>
        <dbReference type="EMBL" id="TCJ88930.1"/>
    </source>
</evidence>
<organism evidence="2 3">
    <name type="scientific">Cocleimonas flava</name>
    <dbReference type="NCBI Taxonomy" id="634765"/>
    <lineage>
        <taxon>Bacteria</taxon>
        <taxon>Pseudomonadati</taxon>
        <taxon>Pseudomonadota</taxon>
        <taxon>Gammaproteobacteria</taxon>
        <taxon>Thiotrichales</taxon>
        <taxon>Thiotrichaceae</taxon>
        <taxon>Cocleimonas</taxon>
    </lineage>
</organism>
<feature type="transmembrane region" description="Helical" evidence="1">
    <location>
        <begin position="140"/>
        <end position="159"/>
    </location>
</feature>
<dbReference type="AlphaFoldDB" id="A0A4R1F607"/>
<dbReference type="Pfam" id="PF04307">
    <property type="entry name" value="YdjM"/>
    <property type="match status" value="1"/>
</dbReference>
<proteinExistence type="predicted"/>
<comment type="caution">
    <text evidence="2">The sequence shown here is derived from an EMBL/GenBank/DDBJ whole genome shotgun (WGS) entry which is preliminary data.</text>
</comment>
<keyword evidence="1" id="KW-0812">Transmembrane</keyword>
<sequence>MANFNTHLGVAAVGSGMLATLCLQVGLVDAKDAILLASMGVVGGILPDIDLHYSYPSRILFSLLGIVAAFLWVFAAENDLPIIYLWGAGLGVYLIVRYPIWSVFQKMTVHRGAIHSIGVAILFAFATAAISYHFFARPAFISWLVAFFIFSGFILHLLLDEIYSVDFMGQRLKRSFGTALKLIDYKDKTSSAVIILGIVGLWFVTPDTRIFIDTITSPETYRVISERLL</sequence>
<dbReference type="GO" id="GO:0016787">
    <property type="term" value="F:hydrolase activity"/>
    <property type="evidence" value="ECO:0007669"/>
    <property type="project" value="UniProtKB-KW"/>
</dbReference>
<feature type="transmembrane region" description="Helical" evidence="1">
    <location>
        <begin position="112"/>
        <end position="134"/>
    </location>
</feature>
<keyword evidence="3" id="KW-1185">Reference proteome</keyword>
<dbReference type="OrthoDB" id="5295350at2"/>
<keyword evidence="2" id="KW-0378">Hydrolase</keyword>
<keyword evidence="1" id="KW-1133">Transmembrane helix</keyword>
<accession>A0A4R1F607</accession>
<evidence type="ECO:0000256" key="1">
    <source>
        <dbReference type="SAM" id="Phobius"/>
    </source>
</evidence>
<dbReference type="InterPro" id="IPR007404">
    <property type="entry name" value="YdjM-like"/>
</dbReference>
<dbReference type="EMBL" id="SMFQ01000002">
    <property type="protein sequence ID" value="TCJ88930.1"/>
    <property type="molecule type" value="Genomic_DNA"/>
</dbReference>